<evidence type="ECO:0000313" key="13">
    <source>
        <dbReference type="Proteomes" id="UP000653305"/>
    </source>
</evidence>
<keyword evidence="9 11" id="KW-0472">Membrane</keyword>
<keyword evidence="8 11" id="KW-1133">Transmembrane helix</keyword>
<dbReference type="Pfam" id="PF00560">
    <property type="entry name" value="LRR_1"/>
    <property type="match status" value="6"/>
</dbReference>
<evidence type="ECO:0000256" key="1">
    <source>
        <dbReference type="ARBA" id="ARBA00004251"/>
    </source>
</evidence>
<dbReference type="GO" id="GO:0016301">
    <property type="term" value="F:kinase activity"/>
    <property type="evidence" value="ECO:0007669"/>
    <property type="project" value="UniProtKB-KW"/>
</dbReference>
<dbReference type="Gene3D" id="3.80.10.10">
    <property type="entry name" value="Ribonuclease Inhibitor"/>
    <property type="match status" value="3"/>
</dbReference>
<dbReference type="PANTHER" id="PTHR48063:SF112">
    <property type="entry name" value="RECEPTOR LIKE PROTEIN 30-LIKE"/>
    <property type="match status" value="1"/>
</dbReference>
<dbReference type="PRINTS" id="PR00019">
    <property type="entry name" value="LEURICHRPT"/>
</dbReference>
<dbReference type="InterPro" id="IPR046956">
    <property type="entry name" value="RLP23-like"/>
</dbReference>
<keyword evidence="6" id="KW-0732">Signal</keyword>
<dbReference type="InterPro" id="IPR001611">
    <property type="entry name" value="Leu-rich_rpt"/>
</dbReference>
<evidence type="ECO:0000256" key="3">
    <source>
        <dbReference type="ARBA" id="ARBA00022475"/>
    </source>
</evidence>
<evidence type="ECO:0000256" key="7">
    <source>
        <dbReference type="ARBA" id="ARBA00022737"/>
    </source>
</evidence>
<dbReference type="GO" id="GO:0005886">
    <property type="term" value="C:plasma membrane"/>
    <property type="evidence" value="ECO:0007669"/>
    <property type="project" value="UniProtKB-SubCell"/>
</dbReference>
<accession>A0A830CIL7</accession>
<keyword evidence="7" id="KW-0677">Repeat</keyword>
<evidence type="ECO:0000256" key="5">
    <source>
        <dbReference type="ARBA" id="ARBA00022692"/>
    </source>
</evidence>
<dbReference type="Proteomes" id="UP000653305">
    <property type="component" value="Unassembled WGS sequence"/>
</dbReference>
<keyword evidence="4" id="KW-0433">Leucine-rich repeat</keyword>
<protein>
    <submittedName>
        <fullName evidence="12">Probable LRR receptor-like serine/threonine-protein kinase at4g36180</fullName>
    </submittedName>
</protein>
<dbReference type="InterPro" id="IPR032675">
    <property type="entry name" value="LRR_dom_sf"/>
</dbReference>
<feature type="transmembrane region" description="Helical" evidence="11">
    <location>
        <begin position="544"/>
        <end position="567"/>
    </location>
</feature>
<keyword evidence="13" id="KW-1185">Reference proteome</keyword>
<dbReference type="GO" id="GO:0051707">
    <property type="term" value="P:response to other organism"/>
    <property type="evidence" value="ECO:0007669"/>
    <property type="project" value="UniProtKB-ARBA"/>
</dbReference>
<comment type="caution">
    <text evidence="12">The sequence shown here is derived from an EMBL/GenBank/DDBJ whole genome shotgun (WGS) entry which is preliminary data.</text>
</comment>
<evidence type="ECO:0000256" key="4">
    <source>
        <dbReference type="ARBA" id="ARBA00022614"/>
    </source>
</evidence>
<dbReference type="PANTHER" id="PTHR48063">
    <property type="entry name" value="LRR RECEPTOR-LIKE KINASE"/>
    <property type="match status" value="1"/>
</dbReference>
<keyword evidence="12" id="KW-0418">Kinase</keyword>
<keyword evidence="5 11" id="KW-0812">Transmembrane</keyword>
<comment type="similarity">
    <text evidence="2">Belongs to the RLP family.</text>
</comment>
<organism evidence="12 13">
    <name type="scientific">Phtheirospermum japonicum</name>
    <dbReference type="NCBI Taxonomy" id="374723"/>
    <lineage>
        <taxon>Eukaryota</taxon>
        <taxon>Viridiplantae</taxon>
        <taxon>Streptophyta</taxon>
        <taxon>Embryophyta</taxon>
        <taxon>Tracheophyta</taxon>
        <taxon>Spermatophyta</taxon>
        <taxon>Magnoliopsida</taxon>
        <taxon>eudicotyledons</taxon>
        <taxon>Gunneridae</taxon>
        <taxon>Pentapetalae</taxon>
        <taxon>asterids</taxon>
        <taxon>lamiids</taxon>
        <taxon>Lamiales</taxon>
        <taxon>Orobanchaceae</taxon>
        <taxon>Orobanchaceae incertae sedis</taxon>
        <taxon>Phtheirospermum</taxon>
    </lineage>
</organism>
<evidence type="ECO:0000256" key="10">
    <source>
        <dbReference type="ARBA" id="ARBA00023180"/>
    </source>
</evidence>
<dbReference type="Pfam" id="PF13855">
    <property type="entry name" value="LRR_8"/>
    <property type="match status" value="1"/>
</dbReference>
<dbReference type="GO" id="GO:0006952">
    <property type="term" value="P:defense response"/>
    <property type="evidence" value="ECO:0007669"/>
    <property type="project" value="UniProtKB-ARBA"/>
</dbReference>
<sequence length="589" mass="65447">MIHNRMGYEDTMLRGNMIDSSLLELKYLSDLDLSFNDFKGSSIPASLGSMKQLQYLNLSGAYDLRVDDFMWASNLSLLEYLDMSYVNLSTTKDLVKVLSTLPSLVELHLSESGLDNTINLPHTNCLNSTQLFTNVQHLDLRGNYFEGEFPCFLRNMTSLGYLDLSVNRYNSSSDLHFVTSSNLFHLDLSFNSLNHKADWISDFLWDKCHLKSLNLEDNHFHGDISGAFKNVSGCWSKNLEILSLGSNEFSGHLLEELGELKQLKELDVSDNNLSGPIPSSLGYLRALTGLDVSRLELLDVGDNKLSGKLPHWNIGNYPPILAVLRLRNNQFHGAIPSVYCQLSQLQMMDLAQNNLTGNIPHCFGNLAGMVKDGTSRATLYDEMFRVSLSEVMKGVMMEYTKTAGYLVNLDLSSNHLVGDIPPKLTNLTGLIGLNLSHNHLGGEIPRKIGDMQSLESLDLSSNNLSGTIPGSLSKLTSLSHLKLSNNDLSGKIPTGPQLQTLNDTSNYEGNPGLCGPPLPKKCHIDNETSPKVENDDDGDRADKMYLYAFIISGVATGFWGYFGVLVFKRSWRIALFRHMDAVIGRMLGR</sequence>
<evidence type="ECO:0000313" key="12">
    <source>
        <dbReference type="EMBL" id="GFP98092.1"/>
    </source>
</evidence>
<dbReference type="SUPFAM" id="SSF52047">
    <property type="entry name" value="RNI-like"/>
    <property type="match status" value="2"/>
</dbReference>
<dbReference type="EMBL" id="BMAC01000513">
    <property type="protein sequence ID" value="GFP98092.1"/>
    <property type="molecule type" value="Genomic_DNA"/>
</dbReference>
<dbReference type="PROSITE" id="PS51450">
    <property type="entry name" value="LRR"/>
    <property type="match status" value="1"/>
</dbReference>
<keyword evidence="12" id="KW-0808">Transferase</keyword>
<evidence type="ECO:0000256" key="2">
    <source>
        <dbReference type="ARBA" id="ARBA00009592"/>
    </source>
</evidence>
<dbReference type="SMART" id="SM00369">
    <property type="entry name" value="LRR_TYP"/>
    <property type="match status" value="6"/>
</dbReference>
<dbReference type="AlphaFoldDB" id="A0A830CIL7"/>
<evidence type="ECO:0000256" key="9">
    <source>
        <dbReference type="ARBA" id="ARBA00023136"/>
    </source>
</evidence>
<proteinExistence type="inferred from homology"/>
<evidence type="ECO:0000256" key="6">
    <source>
        <dbReference type="ARBA" id="ARBA00022729"/>
    </source>
</evidence>
<comment type="subcellular location">
    <subcellularLocation>
        <location evidence="1">Cell membrane</location>
        <topology evidence="1">Single-pass type I membrane protein</topology>
    </subcellularLocation>
</comment>
<dbReference type="SMART" id="SM00365">
    <property type="entry name" value="LRR_SD22"/>
    <property type="match status" value="5"/>
</dbReference>
<evidence type="ECO:0000256" key="8">
    <source>
        <dbReference type="ARBA" id="ARBA00022989"/>
    </source>
</evidence>
<name>A0A830CIL7_9LAMI</name>
<gene>
    <name evidence="12" type="ORF">PHJA_001953300</name>
</gene>
<dbReference type="FunFam" id="3.80.10.10:FF:000213">
    <property type="entry name" value="Tyrosine-sulfated glycopeptide receptor 1"/>
    <property type="match status" value="1"/>
</dbReference>
<keyword evidence="3" id="KW-1003">Cell membrane</keyword>
<evidence type="ECO:0000256" key="11">
    <source>
        <dbReference type="SAM" id="Phobius"/>
    </source>
</evidence>
<keyword evidence="12" id="KW-0675">Receptor</keyword>
<keyword evidence="10" id="KW-0325">Glycoprotein</keyword>
<dbReference type="InterPro" id="IPR003591">
    <property type="entry name" value="Leu-rich_rpt_typical-subtyp"/>
</dbReference>
<dbReference type="OrthoDB" id="5917255at2759"/>
<reference evidence="12" key="1">
    <citation type="submission" date="2020-07" db="EMBL/GenBank/DDBJ databases">
        <title>Ethylene signaling mediates host invasion by parasitic plants.</title>
        <authorList>
            <person name="Yoshida S."/>
        </authorList>
    </citation>
    <scope>NUCLEOTIDE SEQUENCE</scope>
    <source>
        <strain evidence="12">Okayama</strain>
    </source>
</reference>